<sequence>MADIFQVQGWILDYACKYRNDRVISLFSKHIPHTFSDFSVPQVRLLAAVAWSIISREDVNYFDKLIGHLQHIYDTVPEISTFRHFTKMIIGLKMKVMVHLIDDGTCSDAIIIARLNDYFPKAGIKQKKKSSANTKTEFVKLNTQQQSFRLFIVELLANRRKQFYVKRDLNEEYGSEFMQSLKLLVRHFLDKMESFLPQTAIDQFLSKDPDSSIAAERPLSPTSAVDKLVKLLDSGPPGEESLMKLLCQLIKEKNKDSSESQLCYEVSSNSDEDNDESDTGKGRHRKDLKTTGNDFESTTDGNSENVFKVSQKVCKDQQTDASLKQSPALPRDSENVEYSSPLARQKNRMIRTRSIEVSESRVLRNGNVINVDLFDTVVSKKEGHCINLSSVIPTANAEEINENGKLIIDLTLPETTSTKVVESEHHATNYPLESDISQESLCPDILITDDNSLSFVSGKDADVESLADDDDDVVSPRKKRKRLSDNDRCQRRKIRKVSFHDENVYYDATPSSDCESNTNAEPGLVRAKKCKHFNIDSRCTRSCTSSSKEEHEEHECDFYSQNKICPMQSLLLDPSSRTGAVLDTENKSMDTSTSIAQDDSQIIFNVEDEISFRFSPAKENSSTQQDMKSTEQPSVVEMQKQQKNIDEGENINIEVKKGNARIVDLIDGDNADSDFKSLPFTRTKRSIFMRSRSLDDWGNKDQSAARRLITLHGTPTREQLNVNKFPVVSLEKLPPKFEHSGCFNFCTLPGGNERYLSDSDNPQPQYSQDYCESKLDWLSSKARMQKRNAAGQFVKSDLCPVRHRMRYSLVRKELHFPTSPRRGHRFFKRAAEYNDVGSSSHISNQDSNKHPKMSGDSIENICSQSAVKIPSPQLALTAESCQEDFATEPDLPIAALSRYPKGIQRALSSPCLMSSSCLSPKALFGARSPTSPKFLKSPKSPKSPSLLFDFYRKKSLESASKNPYSPTFNNSLKPMVSHFNESEKMNAASLNTPILQSPKRPSLSVAPPVSVLTDSPTSIKSVSASSLCSNSSLKNVSSEPCNRKYQQVSFMNKLRLTALSVKASKKLKVIRQKSATKRPMRTSTLKQRELQALKSMKLVPKLILSPLPQEAIKGSVPVKSGHNIHVSQMLHHNKRVVSKPNNTSLNQSSLLMVDKSSLEESGNSYNSLSYRNNELPSHTSSSSTQENFLRSLSSTLDKNTILVDNSNKHSPLTSSLRKSPLPSSALLPDSPCLDDDIVQLNSCVASELTIDCINDMTNDYSFVIADSARTLSPQLSVKTFALSPVGYNTCNRKYKSLTSMQESLQHEVIKPCLVKLVKLTTGDIKRLQNQPRSKAFKKSKESKLLEILSS</sequence>
<dbReference type="PANTHER" id="PTHR15512:SF0">
    <property type="entry name" value="TERF1-INTERACTING NUCLEAR FACTOR 2"/>
    <property type="match status" value="1"/>
</dbReference>
<dbReference type="InterPro" id="IPR029400">
    <property type="entry name" value="TINF2_N"/>
</dbReference>
<evidence type="ECO:0000313" key="4">
    <source>
        <dbReference type="RefSeq" id="XP_002733403.1"/>
    </source>
</evidence>
<name>A0ABM0GMV1_SACKO</name>
<dbReference type="RefSeq" id="XP_002733403.1">
    <property type="nucleotide sequence ID" value="XM_002733357.1"/>
</dbReference>
<feature type="region of interest" description="Disordered" evidence="1">
    <location>
        <begin position="260"/>
        <end position="302"/>
    </location>
</feature>
<feature type="compositionally biased region" description="Polar residues" evidence="1">
    <location>
        <begin position="618"/>
        <end position="633"/>
    </location>
</feature>
<feature type="compositionally biased region" description="Polar residues" evidence="1">
    <location>
        <begin position="837"/>
        <end position="846"/>
    </location>
</feature>
<feature type="region of interest" description="Disordered" evidence="1">
    <location>
        <begin position="837"/>
        <end position="856"/>
    </location>
</feature>
<reference evidence="4" key="1">
    <citation type="submission" date="2025-08" db="UniProtKB">
        <authorList>
            <consortium name="RefSeq"/>
        </authorList>
    </citation>
    <scope>IDENTIFICATION</scope>
    <source>
        <tissue evidence="4">Testes</tissue>
    </source>
</reference>
<dbReference type="Proteomes" id="UP000694865">
    <property type="component" value="Unplaced"/>
</dbReference>
<evidence type="ECO:0000313" key="3">
    <source>
        <dbReference type="Proteomes" id="UP000694865"/>
    </source>
</evidence>
<dbReference type="Pfam" id="PF14973">
    <property type="entry name" value="TINF2_N"/>
    <property type="match status" value="1"/>
</dbReference>
<accession>A0ABM0GMV1</accession>
<dbReference type="PANTHER" id="PTHR15512">
    <property type="entry name" value="TERF1-INTERACTING NUCLEAR FACTOR 2"/>
    <property type="match status" value="1"/>
</dbReference>
<keyword evidence="3" id="KW-1185">Reference proteome</keyword>
<evidence type="ECO:0000259" key="2">
    <source>
        <dbReference type="Pfam" id="PF14973"/>
    </source>
</evidence>
<feature type="domain" description="TERF1-interacting nuclear factor 2 N-terminal" evidence="2">
    <location>
        <begin position="51"/>
        <end position="202"/>
    </location>
</feature>
<feature type="region of interest" description="Disordered" evidence="1">
    <location>
        <begin position="318"/>
        <end position="339"/>
    </location>
</feature>
<dbReference type="GeneID" id="100367355"/>
<dbReference type="InterPro" id="IPR039098">
    <property type="entry name" value="TINF2"/>
</dbReference>
<feature type="region of interest" description="Disordered" evidence="1">
    <location>
        <begin position="467"/>
        <end position="486"/>
    </location>
</feature>
<evidence type="ECO:0000256" key="1">
    <source>
        <dbReference type="SAM" id="MobiDB-lite"/>
    </source>
</evidence>
<gene>
    <name evidence="4" type="primary">LOC100367355</name>
</gene>
<feature type="compositionally biased region" description="Polar residues" evidence="1">
    <location>
        <begin position="290"/>
        <end position="302"/>
    </location>
</feature>
<proteinExistence type="predicted"/>
<protein>
    <submittedName>
        <fullName evidence="4">Uncharacterized protein LOC100367355</fullName>
    </submittedName>
</protein>
<organism evidence="3 4">
    <name type="scientific">Saccoglossus kowalevskii</name>
    <name type="common">Acorn worm</name>
    <dbReference type="NCBI Taxonomy" id="10224"/>
    <lineage>
        <taxon>Eukaryota</taxon>
        <taxon>Metazoa</taxon>
        <taxon>Hemichordata</taxon>
        <taxon>Enteropneusta</taxon>
        <taxon>Harrimaniidae</taxon>
        <taxon>Saccoglossus</taxon>
    </lineage>
</organism>
<dbReference type="CDD" id="cd11657">
    <property type="entry name" value="TIN2_N"/>
    <property type="match status" value="1"/>
</dbReference>
<feature type="region of interest" description="Disordered" evidence="1">
    <location>
        <begin position="1162"/>
        <end position="1186"/>
    </location>
</feature>
<feature type="region of interest" description="Disordered" evidence="1">
    <location>
        <begin position="615"/>
        <end position="634"/>
    </location>
</feature>